<dbReference type="Proteomes" id="UP000789702">
    <property type="component" value="Unassembled WGS sequence"/>
</dbReference>
<accession>A0ACA9L041</accession>
<reference evidence="1" key="1">
    <citation type="submission" date="2021-06" db="EMBL/GenBank/DDBJ databases">
        <authorList>
            <person name="Kallberg Y."/>
            <person name="Tangrot J."/>
            <person name="Rosling A."/>
        </authorList>
    </citation>
    <scope>NUCLEOTIDE SEQUENCE</scope>
    <source>
        <strain evidence="1">IL203A</strain>
    </source>
</reference>
<keyword evidence="2" id="KW-1185">Reference proteome</keyword>
<gene>
    <name evidence="1" type="ORF">DHETER_LOCUS2899</name>
</gene>
<evidence type="ECO:0000313" key="2">
    <source>
        <dbReference type="Proteomes" id="UP000789702"/>
    </source>
</evidence>
<dbReference type="EMBL" id="CAJVPU010002289">
    <property type="protein sequence ID" value="CAG8498566.1"/>
    <property type="molecule type" value="Genomic_DNA"/>
</dbReference>
<sequence length="645" mass="74316">MLLKNENDSDNDLHMGSNCRFLHFSQEKAVIKPSDESKYDLLKIIGKKDDKYYLYINQNAEFDLTQLRFEKGFLFEKNGSIISAPVRAFKINIDETKIEKKEEINEKVYSCNHEKNVNCKRPLIFDLKLSTACSELFSTSIGFSHENSDQTHTQHVTSTKRKLFVKGELSISDKNISLEKNFIEDIKNVLSDTTHDKIRKLHEISKNYGHFYVRRLIFGGAIIKKEEYTKNLVKCSKVKATNTQFDAGIAANSLKAEVNIAHRNEDTHNNSSDNTNIVETSIGGTNYSQYDENTWKQSLNDPTTWKIIGYEGVYSLFELLDNELKKEVLGIVGHQILEAKVDEIKFDIEKYEKAKKPYTHNLITNINMSECNIIASIKSEEGNIFSQHVEYMDKNKNYPVIVIHHIKIEIKLGLVIIGPPKDFNFSIEYPLVLESKKYQVPRESNYHIIHERSMFGTCALEAPQVKNNSGTGEATYYKFSRNPKDSRYAIGNYLKHCQKSMPTWVFVYDIKDKKKVTDEKVLENLALYSCIVDITCSRQINEFFGEKKINWIKEGNKEILYSEKVFDKFPNDNLILVNQIFDHDFMNCQPLGFVNIISDKICYGPLDSEQLNIDGKCKSIFYLSISPKSIPKGNSDLLNFSELCQ</sequence>
<evidence type="ECO:0000313" key="1">
    <source>
        <dbReference type="EMBL" id="CAG8498566.1"/>
    </source>
</evidence>
<protein>
    <submittedName>
        <fullName evidence="1">16673_t:CDS:1</fullName>
    </submittedName>
</protein>
<proteinExistence type="predicted"/>
<comment type="caution">
    <text evidence="1">The sequence shown here is derived from an EMBL/GenBank/DDBJ whole genome shotgun (WGS) entry which is preliminary data.</text>
</comment>
<organism evidence="1 2">
    <name type="scientific">Dentiscutata heterogama</name>
    <dbReference type="NCBI Taxonomy" id="1316150"/>
    <lineage>
        <taxon>Eukaryota</taxon>
        <taxon>Fungi</taxon>
        <taxon>Fungi incertae sedis</taxon>
        <taxon>Mucoromycota</taxon>
        <taxon>Glomeromycotina</taxon>
        <taxon>Glomeromycetes</taxon>
        <taxon>Diversisporales</taxon>
        <taxon>Gigasporaceae</taxon>
        <taxon>Dentiscutata</taxon>
    </lineage>
</organism>
<name>A0ACA9L041_9GLOM</name>